<evidence type="ECO:0000313" key="4">
    <source>
        <dbReference type="EMBL" id="CAB4036799.1"/>
    </source>
</evidence>
<gene>
    <name evidence="4" type="ORF">PACLA_8A064901</name>
</gene>
<evidence type="ECO:0000256" key="2">
    <source>
        <dbReference type="ARBA" id="ARBA00023157"/>
    </source>
</evidence>
<dbReference type="Pfam" id="PF23283">
    <property type="entry name" value="D8C_UMOD"/>
    <property type="match status" value="1"/>
</dbReference>
<keyword evidence="2" id="KW-1015">Disulfide bond</keyword>
<dbReference type="OrthoDB" id="2015116at2759"/>
<dbReference type="PANTHER" id="PTHR36191">
    <property type="entry name" value="ENDO/EXONUCLEASE/PHOSPHATASE DOMAIN-CONTAINING PROTEIN-RELATED"/>
    <property type="match status" value="1"/>
</dbReference>
<feature type="non-terminal residue" evidence="4">
    <location>
        <position position="1"/>
    </location>
</feature>
<keyword evidence="1" id="KW-0732">Signal</keyword>
<evidence type="ECO:0000259" key="3">
    <source>
        <dbReference type="Pfam" id="PF23283"/>
    </source>
</evidence>
<feature type="domain" description="UMOD/GP2/OIT3-like D8C" evidence="3">
    <location>
        <begin position="176"/>
        <end position="228"/>
    </location>
</feature>
<dbReference type="EMBL" id="CACRXK020022428">
    <property type="protein sequence ID" value="CAB4036799.1"/>
    <property type="molecule type" value="Genomic_DNA"/>
</dbReference>
<name>A0A7D9JVJ3_PARCT</name>
<organism evidence="4 5">
    <name type="scientific">Paramuricea clavata</name>
    <name type="common">Red gorgonian</name>
    <name type="synonym">Violescent sea-whip</name>
    <dbReference type="NCBI Taxonomy" id="317549"/>
    <lineage>
        <taxon>Eukaryota</taxon>
        <taxon>Metazoa</taxon>
        <taxon>Cnidaria</taxon>
        <taxon>Anthozoa</taxon>
        <taxon>Octocorallia</taxon>
        <taxon>Malacalcyonacea</taxon>
        <taxon>Plexauridae</taxon>
        <taxon>Paramuricea</taxon>
    </lineage>
</organism>
<evidence type="ECO:0000313" key="5">
    <source>
        <dbReference type="Proteomes" id="UP001152795"/>
    </source>
</evidence>
<reference evidence="4" key="1">
    <citation type="submission" date="2020-04" db="EMBL/GenBank/DDBJ databases">
        <authorList>
            <person name="Alioto T."/>
            <person name="Alioto T."/>
            <person name="Gomez Garrido J."/>
        </authorList>
    </citation>
    <scope>NUCLEOTIDE SEQUENCE</scope>
    <source>
        <strain evidence="4">A484AB</strain>
    </source>
</reference>
<dbReference type="InterPro" id="IPR057774">
    <property type="entry name" value="D8C_UMOD/GP2/OIT3-like"/>
</dbReference>
<dbReference type="PANTHER" id="PTHR36191:SF4">
    <property type="entry name" value="VWFD DOMAIN-CONTAINING PROTEIN"/>
    <property type="match status" value="1"/>
</dbReference>
<accession>A0A7D9JVJ3</accession>
<keyword evidence="5" id="KW-1185">Reference proteome</keyword>
<dbReference type="AlphaFoldDB" id="A0A7D9JVJ3"/>
<evidence type="ECO:0000256" key="1">
    <source>
        <dbReference type="ARBA" id="ARBA00022729"/>
    </source>
</evidence>
<protein>
    <recommendedName>
        <fullName evidence="3">UMOD/GP2/OIT3-like D8C domain-containing protein</fullName>
    </recommendedName>
</protein>
<comment type="caution">
    <text evidence="4">The sequence shown here is derived from an EMBL/GenBank/DDBJ whole genome shotgun (WGS) entry which is preliminary data.</text>
</comment>
<feature type="non-terminal residue" evidence="4">
    <location>
        <position position="250"/>
    </location>
</feature>
<sequence>SFLRKIKKQSYLFNRIIITIIIISTCGFPALAWKDITSNDSVSSEIHCAFNCGNEPTCAGFKYKFGTNSPSVNCQLSNTTGKNNMANYDDQGWVFFIDVTKKLKQYSTKTKKEITTTSGIPTTEKEMTTTPGIPTTVLPQRNECSSYSWLNESNRNQNYSKETQHCDDGLSGWYRFGGGAGIKMASSCVPQRRCGTHAPGWMNGAHPTVADGKVTRKVCYTWINGCCMSVLKLHRGCELWTVLCLQTKPS</sequence>
<dbReference type="Proteomes" id="UP001152795">
    <property type="component" value="Unassembled WGS sequence"/>
</dbReference>
<proteinExistence type="predicted"/>